<keyword evidence="3 9" id="KW-0547">Nucleotide-binding</keyword>
<evidence type="ECO:0000256" key="3">
    <source>
        <dbReference type="ARBA" id="ARBA00022741"/>
    </source>
</evidence>
<dbReference type="CDD" id="cd00187">
    <property type="entry name" value="TOP4c"/>
    <property type="match status" value="1"/>
</dbReference>
<dbReference type="Pfam" id="PF03989">
    <property type="entry name" value="DNA_gyraseA_C"/>
    <property type="match status" value="6"/>
</dbReference>
<evidence type="ECO:0000313" key="14">
    <source>
        <dbReference type="Proteomes" id="UP000265540"/>
    </source>
</evidence>
<comment type="function">
    <text evidence="9">A type II topoisomerase that negatively supercoils closed circular double-stranded (ds) DNA in an ATP-dependent manner to modulate DNA topology and maintain chromosomes in an underwound state. Negative supercoiling favors strand separation, and DNA replication, transcription, recombination and repair, all of which involve strand separation. Also able to catalyze the interconversion of other topological isomers of dsDNA rings, including catenanes and knotted rings. Type II topoisomerases break and join 2 DNA strands simultaneously in an ATP-dependent manner.</text>
</comment>
<name>A0A3A4ZAG4_UNCKA</name>
<evidence type="ECO:0000256" key="11">
    <source>
        <dbReference type="SAM" id="Coils"/>
    </source>
</evidence>
<evidence type="ECO:0000256" key="4">
    <source>
        <dbReference type="ARBA" id="ARBA00022840"/>
    </source>
</evidence>
<dbReference type="InterPro" id="IPR013757">
    <property type="entry name" value="Topo_IIA_A_a_sf"/>
</dbReference>
<protein>
    <recommendedName>
        <fullName evidence="9">DNA gyrase subunit A</fullName>
        <ecNumber evidence="9">5.6.2.2</ecNumber>
    </recommendedName>
</protein>
<dbReference type="GO" id="GO:0005694">
    <property type="term" value="C:chromosome"/>
    <property type="evidence" value="ECO:0007669"/>
    <property type="project" value="InterPro"/>
</dbReference>
<keyword evidence="6 9" id="KW-0238">DNA-binding</keyword>
<dbReference type="PANTHER" id="PTHR43493:SF5">
    <property type="entry name" value="DNA GYRASE SUBUNIT A, CHLOROPLASTIC_MITOCHONDRIAL"/>
    <property type="match status" value="1"/>
</dbReference>
<dbReference type="InterPro" id="IPR002205">
    <property type="entry name" value="Topo_IIA_dom_A"/>
</dbReference>
<evidence type="ECO:0000259" key="12">
    <source>
        <dbReference type="PROSITE" id="PS52040"/>
    </source>
</evidence>
<dbReference type="InterPro" id="IPR013760">
    <property type="entry name" value="Topo_IIA-like_dom_sf"/>
</dbReference>
<evidence type="ECO:0000256" key="2">
    <source>
        <dbReference type="ARBA" id="ARBA00008263"/>
    </source>
</evidence>
<dbReference type="Gene3D" id="1.10.268.10">
    <property type="entry name" value="Topoisomerase, domain 3"/>
    <property type="match status" value="1"/>
</dbReference>
<accession>A0A3A4ZAG4</accession>
<dbReference type="PANTHER" id="PTHR43493">
    <property type="entry name" value="DNA GYRASE/TOPOISOMERASE SUBUNIT A"/>
    <property type="match status" value="1"/>
</dbReference>
<dbReference type="Gene3D" id="3.90.199.10">
    <property type="entry name" value="Topoisomerase II, domain 5"/>
    <property type="match status" value="1"/>
</dbReference>
<feature type="active site" description="O-(5'-phospho-DNA)-tyrosine intermediate" evidence="9 10">
    <location>
        <position position="134"/>
    </location>
</feature>
<evidence type="ECO:0000256" key="5">
    <source>
        <dbReference type="ARBA" id="ARBA00023029"/>
    </source>
</evidence>
<dbReference type="InterPro" id="IPR050220">
    <property type="entry name" value="Type_II_DNA_Topoisomerases"/>
</dbReference>
<comment type="subcellular location">
    <subcellularLocation>
        <location evidence="9">Cytoplasm</location>
    </subcellularLocation>
</comment>
<dbReference type="InterPro" id="IPR006691">
    <property type="entry name" value="GyrA/parC_rep"/>
</dbReference>
<dbReference type="SUPFAM" id="SSF56719">
    <property type="entry name" value="Type II DNA topoisomerase"/>
    <property type="match status" value="1"/>
</dbReference>
<dbReference type="EMBL" id="QZJF01000023">
    <property type="protein sequence ID" value="RJR26333.1"/>
    <property type="molecule type" value="Genomic_DNA"/>
</dbReference>
<dbReference type="FunFam" id="3.30.1360.40:FF:000002">
    <property type="entry name" value="DNA gyrase subunit A"/>
    <property type="match status" value="1"/>
</dbReference>
<evidence type="ECO:0000256" key="1">
    <source>
        <dbReference type="ARBA" id="ARBA00000185"/>
    </source>
</evidence>
<keyword evidence="7 9" id="KW-0413">Isomerase</keyword>
<dbReference type="GO" id="GO:0005524">
    <property type="term" value="F:ATP binding"/>
    <property type="evidence" value="ECO:0007669"/>
    <property type="project" value="UniProtKB-UniRule"/>
</dbReference>
<dbReference type="GO" id="GO:0006265">
    <property type="term" value="P:DNA topological change"/>
    <property type="evidence" value="ECO:0007669"/>
    <property type="project" value="UniProtKB-UniRule"/>
</dbReference>
<dbReference type="InterPro" id="IPR013758">
    <property type="entry name" value="Topo_IIA_A/C_ab"/>
</dbReference>
<evidence type="ECO:0000313" key="13">
    <source>
        <dbReference type="EMBL" id="RJR26333.1"/>
    </source>
</evidence>
<dbReference type="InterPro" id="IPR005743">
    <property type="entry name" value="GyrA"/>
</dbReference>
<dbReference type="Gene3D" id="3.30.1360.40">
    <property type="match status" value="1"/>
</dbReference>
<evidence type="ECO:0000256" key="9">
    <source>
        <dbReference type="HAMAP-Rule" id="MF_01897"/>
    </source>
</evidence>
<dbReference type="GO" id="GO:0034335">
    <property type="term" value="F:DNA negative supercoiling activity"/>
    <property type="evidence" value="ECO:0007669"/>
    <property type="project" value="UniProtKB-ARBA"/>
</dbReference>
<reference evidence="13 14" key="1">
    <citation type="journal article" date="2017" name="ISME J.">
        <title>Energy and carbon metabolisms in a deep terrestrial subsurface fluid microbial community.</title>
        <authorList>
            <person name="Momper L."/>
            <person name="Jungbluth S.P."/>
            <person name="Lee M.D."/>
            <person name="Amend J.P."/>
        </authorList>
    </citation>
    <scope>NUCLEOTIDE SEQUENCE [LARGE SCALE GENOMIC DNA]</scope>
    <source>
        <strain evidence="13">SURF_46</strain>
    </source>
</reference>
<dbReference type="FunFam" id="2.120.10.90:FF:000005">
    <property type="entry name" value="DNA topoisomerase 4 subunit A"/>
    <property type="match status" value="1"/>
</dbReference>
<dbReference type="InterPro" id="IPR035516">
    <property type="entry name" value="Gyrase/topoIV_suA_C"/>
</dbReference>
<dbReference type="NCBIfam" id="NF004043">
    <property type="entry name" value="PRK05560.1"/>
    <property type="match status" value="1"/>
</dbReference>
<comment type="miscellaneous">
    <text evidence="9">Few gyrases are as efficient as E.coli at forming negative supercoils. Not all organisms have 2 type II topoisomerases; in organisms with a single type II topoisomerase this enzyme also has to decatenate newly replicated chromosomes.</text>
</comment>
<dbReference type="GO" id="GO:0005737">
    <property type="term" value="C:cytoplasm"/>
    <property type="evidence" value="ECO:0007669"/>
    <property type="project" value="UniProtKB-SubCell"/>
</dbReference>
<dbReference type="FunFam" id="1.10.268.10:FF:000001">
    <property type="entry name" value="DNA gyrase subunit A"/>
    <property type="match status" value="1"/>
</dbReference>
<comment type="catalytic activity">
    <reaction evidence="1 9 10">
        <text>ATP-dependent breakage, passage and rejoining of double-stranded DNA.</text>
        <dbReference type="EC" id="5.6.2.2"/>
    </reaction>
</comment>
<comment type="caution">
    <text evidence="13">The sequence shown here is derived from an EMBL/GenBank/DDBJ whole genome shotgun (WGS) entry which is preliminary data.</text>
</comment>
<feature type="coiled-coil region" evidence="11">
    <location>
        <begin position="469"/>
        <end position="517"/>
    </location>
</feature>
<gene>
    <name evidence="9 13" type="primary">gyrA</name>
    <name evidence="13" type="ORF">C4561_05590</name>
</gene>
<feature type="domain" description="Topo IIA-type catalytic" evidence="12">
    <location>
        <begin position="46"/>
        <end position="532"/>
    </location>
</feature>
<comment type="subunit">
    <text evidence="8">Heterotetramer composed of ParC and ParE.</text>
</comment>
<dbReference type="EC" id="5.6.2.2" evidence="9"/>
<dbReference type="PROSITE" id="PS52040">
    <property type="entry name" value="TOPO_IIA"/>
    <property type="match status" value="1"/>
</dbReference>
<keyword evidence="9" id="KW-0963">Cytoplasm</keyword>
<dbReference type="SUPFAM" id="SSF101904">
    <property type="entry name" value="GyrA/ParC C-terminal domain-like"/>
    <property type="match status" value="1"/>
</dbReference>
<comment type="similarity">
    <text evidence="2 9">Belongs to the type II topoisomerase GyrA/ParC subunit family.</text>
</comment>
<comment type="subunit">
    <text evidence="9">Heterotetramer, composed of two GyrA and two GyrB chains. In the heterotetramer, GyrA contains the active site tyrosine that forms a transient covalent intermediate with DNA, while GyrB binds cofactors and catalyzes ATP hydrolysis.</text>
</comment>
<evidence type="ECO:0000256" key="7">
    <source>
        <dbReference type="ARBA" id="ARBA00023235"/>
    </source>
</evidence>
<dbReference type="GO" id="GO:0006261">
    <property type="term" value="P:DNA-templated DNA replication"/>
    <property type="evidence" value="ECO:0007669"/>
    <property type="project" value="UniProtKB-UniRule"/>
</dbReference>
<keyword evidence="11" id="KW-0175">Coiled coil</keyword>
<dbReference type="AlphaFoldDB" id="A0A3A4ZAG4"/>
<evidence type="ECO:0000256" key="8">
    <source>
        <dbReference type="ARBA" id="ARBA00063644"/>
    </source>
</evidence>
<evidence type="ECO:0000256" key="10">
    <source>
        <dbReference type="PROSITE-ProRule" id="PRU01384"/>
    </source>
</evidence>
<organism evidence="13 14">
    <name type="scientific">candidate division WWE3 bacterium</name>
    <dbReference type="NCBI Taxonomy" id="2053526"/>
    <lineage>
        <taxon>Bacteria</taxon>
        <taxon>Katanobacteria</taxon>
    </lineage>
</organism>
<evidence type="ECO:0000256" key="6">
    <source>
        <dbReference type="ARBA" id="ARBA00023125"/>
    </source>
</evidence>
<dbReference type="Pfam" id="PF00521">
    <property type="entry name" value="DNA_topoisoIV"/>
    <property type="match status" value="1"/>
</dbReference>
<dbReference type="HAMAP" id="MF_01897">
    <property type="entry name" value="GyrA"/>
    <property type="match status" value="1"/>
</dbReference>
<sequence length="858" mass="95646">MAEKVTQIAETGDESQVENIIKSDITSEMQKAYLDYAMSVIVSRALPDVRDGLKPVQRRIIYAMQDQGMGASSKFHKCAAVVGEVLKKYHPHGDVAVYDALVRMGQDFSLRYPLIAPQGNFGSIDNDPAAAMRYTECKLEKISEELYADIDKDTVNYELNDLQNYEPIYLPSLLPNLLLNGATGIAVGMATNIPPHNLGEVVDGLIHLIDNADEIGAAPAKDDENKVSRIDFSSSATVEDLIQFIKGPDFPTGGIIYDQKEIIQMYATGRGRVVTRAKMDVEETKTGKVKIVVSEIPYQVYKSVLISKIADLVKNKKIEGISDLRDESNKQGMRIVIELKKDAVVKKIQNQLYKYTPLQSTFNSNFVALLNNEPKLMTLKVILEEFVKHRQQIVVRRTIYLLNKAREREHILHGLKIALDNLDAVISLIRSSKDADTAKTGLMEKFGLSEMQAQAILDMQLRRLAALERQKIEDELKEIIKIIKDHEGLLASPQRIIDTVKSELVNLRERYADVRKTKVVKGKVGDLSDEDLIVSETCIITISENGYIKRLKEDTYRKQSRGGKGVMGQQLREEDTVSFIKTCDTHDWAFFITNYGKVYKMRIWEIPESSRNAKGTPIVNFLSMSQNETVQAFFTISSESLQNSKEYVFFATQRGTVKKTSLAEYENIRSSGIIAIKLSSDDSLVFAGITSGKDDIMVTTRQGQSIRFSEKDIRSMGRAASGVTGIKLSKNNDEVVGTIIIPEKDPKVDLLTVSDHGYGKRTNVAEYKLQNRGGSGILTYKIGDKSGHLVSARGITESTDADLLVATQSGKVLRLALKQIPRLGRATQGVKLIKLDAKDKVTSVAILEKEEETLDAED</sequence>
<dbReference type="GO" id="GO:0009330">
    <property type="term" value="C:DNA topoisomerase type II (double strand cut, ATP-hydrolyzing) complex"/>
    <property type="evidence" value="ECO:0007669"/>
    <property type="project" value="TreeGrafter"/>
</dbReference>
<keyword evidence="4 9" id="KW-0067">ATP-binding</keyword>
<dbReference type="SMART" id="SM00434">
    <property type="entry name" value="TOP4c"/>
    <property type="match status" value="1"/>
</dbReference>
<dbReference type="Gene3D" id="2.120.10.90">
    <property type="entry name" value="DNA gyrase/topoisomerase IV, subunit A, C-terminal"/>
    <property type="match status" value="1"/>
</dbReference>
<dbReference type="GO" id="GO:0003677">
    <property type="term" value="F:DNA binding"/>
    <property type="evidence" value="ECO:0007669"/>
    <property type="project" value="UniProtKB-UniRule"/>
</dbReference>
<proteinExistence type="inferred from homology"/>
<keyword evidence="5 9" id="KW-0799">Topoisomerase</keyword>
<comment type="caution">
    <text evidence="9">Lacks conserved residue(s) required for the propagation of feature annotation.</text>
</comment>
<dbReference type="Proteomes" id="UP000265540">
    <property type="component" value="Unassembled WGS sequence"/>
</dbReference>